<dbReference type="Proteomes" id="UP000541033">
    <property type="component" value="Unassembled WGS sequence"/>
</dbReference>
<dbReference type="PANTHER" id="PTHR43033:SF1">
    <property type="entry name" value="TRNA(ILE)-LYSIDINE SYNTHASE-RELATED"/>
    <property type="match status" value="1"/>
</dbReference>
<dbReference type="AlphaFoldDB" id="A0A7X5R296"/>
<dbReference type="EMBL" id="JAAMOX010000002">
    <property type="protein sequence ID" value="NIH54286.1"/>
    <property type="molecule type" value="Genomic_DNA"/>
</dbReference>
<comment type="catalytic activity">
    <reaction evidence="6 7">
        <text>cytidine(34) in tRNA(Ile2) + L-lysine + ATP = lysidine(34) in tRNA(Ile2) + AMP + diphosphate + H(+)</text>
        <dbReference type="Rhea" id="RHEA:43744"/>
        <dbReference type="Rhea" id="RHEA-COMP:10625"/>
        <dbReference type="Rhea" id="RHEA-COMP:10670"/>
        <dbReference type="ChEBI" id="CHEBI:15378"/>
        <dbReference type="ChEBI" id="CHEBI:30616"/>
        <dbReference type="ChEBI" id="CHEBI:32551"/>
        <dbReference type="ChEBI" id="CHEBI:33019"/>
        <dbReference type="ChEBI" id="CHEBI:82748"/>
        <dbReference type="ChEBI" id="CHEBI:83665"/>
        <dbReference type="ChEBI" id="CHEBI:456215"/>
        <dbReference type="EC" id="6.3.4.19"/>
    </reaction>
</comment>
<comment type="subcellular location">
    <subcellularLocation>
        <location evidence="7">Cytoplasm</location>
    </subcellularLocation>
</comment>
<evidence type="ECO:0000259" key="9">
    <source>
        <dbReference type="Pfam" id="PF01171"/>
    </source>
</evidence>
<comment type="caution">
    <text evidence="11">The sequence shown here is derived from an EMBL/GenBank/DDBJ whole genome shotgun (WGS) entry which is preliminary data.</text>
</comment>
<dbReference type="Gene3D" id="1.20.59.20">
    <property type="match status" value="1"/>
</dbReference>
<evidence type="ECO:0000256" key="6">
    <source>
        <dbReference type="ARBA" id="ARBA00048539"/>
    </source>
</evidence>
<dbReference type="RefSeq" id="WP_167150681.1">
    <property type="nucleotide sequence ID" value="NZ_JAAMOX010000002.1"/>
</dbReference>
<accession>A0A7X5R296</accession>
<feature type="domain" description="tRNA(Ile)-lysidine synthase substrate-binding" evidence="10">
    <location>
        <begin position="288"/>
        <end position="347"/>
    </location>
</feature>
<evidence type="ECO:0000256" key="7">
    <source>
        <dbReference type="HAMAP-Rule" id="MF_01161"/>
    </source>
</evidence>
<dbReference type="GO" id="GO:0032267">
    <property type="term" value="F:tRNA(Ile)-lysidine synthase activity"/>
    <property type="evidence" value="ECO:0007669"/>
    <property type="project" value="UniProtKB-EC"/>
</dbReference>
<evidence type="ECO:0000256" key="1">
    <source>
        <dbReference type="ARBA" id="ARBA00022490"/>
    </source>
</evidence>
<dbReference type="SUPFAM" id="SSF82829">
    <property type="entry name" value="MesJ substrate recognition domain-like"/>
    <property type="match status" value="1"/>
</dbReference>
<dbReference type="Gene3D" id="3.40.50.620">
    <property type="entry name" value="HUPs"/>
    <property type="match status" value="1"/>
</dbReference>
<dbReference type="InterPro" id="IPR012094">
    <property type="entry name" value="tRNA_Ile_lys_synt"/>
</dbReference>
<dbReference type="GO" id="GO:0005524">
    <property type="term" value="F:ATP binding"/>
    <property type="evidence" value="ECO:0007669"/>
    <property type="project" value="UniProtKB-UniRule"/>
</dbReference>
<dbReference type="InterPro" id="IPR014729">
    <property type="entry name" value="Rossmann-like_a/b/a_fold"/>
</dbReference>
<comment type="function">
    <text evidence="7">Ligates lysine onto the cytidine present at position 34 of the AUA codon-specific tRNA(Ile) that contains the anticodon CAU, in an ATP-dependent manner. Cytidine is converted to lysidine, thus changing the amino acid specificity of the tRNA from methionine to isoleucine.</text>
</comment>
<dbReference type="NCBIfam" id="TIGR02432">
    <property type="entry name" value="lysidine_TilS_N"/>
    <property type="match status" value="1"/>
</dbReference>
<dbReference type="EC" id="6.3.4.19" evidence="7"/>
<organism evidence="11 12">
    <name type="scientific">Lysinibacter cavernae</name>
    <dbReference type="NCBI Taxonomy" id="1640652"/>
    <lineage>
        <taxon>Bacteria</taxon>
        <taxon>Bacillati</taxon>
        <taxon>Actinomycetota</taxon>
        <taxon>Actinomycetes</taxon>
        <taxon>Micrococcales</taxon>
        <taxon>Microbacteriaceae</taxon>
        <taxon>Lysinibacter</taxon>
    </lineage>
</organism>
<dbReference type="InterPro" id="IPR011063">
    <property type="entry name" value="TilS/TtcA_N"/>
</dbReference>
<protein>
    <recommendedName>
        <fullName evidence="7">tRNA(Ile)-lysidine synthase</fullName>
        <ecNumber evidence="7">6.3.4.19</ecNumber>
    </recommendedName>
    <alternativeName>
        <fullName evidence="7">tRNA(Ile)-2-lysyl-cytidine synthase</fullName>
    </alternativeName>
    <alternativeName>
        <fullName evidence="7">tRNA(Ile)-lysidine synthetase</fullName>
    </alternativeName>
</protein>
<dbReference type="Pfam" id="PF01171">
    <property type="entry name" value="ATP_bind_3"/>
    <property type="match status" value="1"/>
</dbReference>
<feature type="binding site" evidence="7">
    <location>
        <begin position="60"/>
        <end position="65"/>
    </location>
    <ligand>
        <name>ATP</name>
        <dbReference type="ChEBI" id="CHEBI:30616"/>
    </ligand>
</feature>
<evidence type="ECO:0000259" key="10">
    <source>
        <dbReference type="Pfam" id="PF09179"/>
    </source>
</evidence>
<keyword evidence="4 7" id="KW-0547">Nucleotide-binding</keyword>
<feature type="region of interest" description="Disordered" evidence="8">
    <location>
        <begin position="1"/>
        <end position="23"/>
    </location>
</feature>
<feature type="domain" description="tRNA(Ile)-lysidine/2-thiocytidine synthase N-terminal" evidence="9">
    <location>
        <begin position="55"/>
        <end position="234"/>
    </location>
</feature>
<dbReference type="PANTHER" id="PTHR43033">
    <property type="entry name" value="TRNA(ILE)-LYSIDINE SYNTHASE-RELATED"/>
    <property type="match status" value="1"/>
</dbReference>
<dbReference type="Pfam" id="PF09179">
    <property type="entry name" value="TilS"/>
    <property type="match status" value="1"/>
</dbReference>
<dbReference type="HAMAP" id="MF_01161">
    <property type="entry name" value="tRNA_Ile_lys_synt"/>
    <property type="match status" value="1"/>
</dbReference>
<evidence type="ECO:0000256" key="4">
    <source>
        <dbReference type="ARBA" id="ARBA00022741"/>
    </source>
</evidence>
<evidence type="ECO:0000256" key="2">
    <source>
        <dbReference type="ARBA" id="ARBA00022598"/>
    </source>
</evidence>
<dbReference type="GO" id="GO:0005737">
    <property type="term" value="C:cytoplasm"/>
    <property type="evidence" value="ECO:0007669"/>
    <property type="project" value="UniProtKB-SubCell"/>
</dbReference>
<dbReference type="SUPFAM" id="SSF52402">
    <property type="entry name" value="Adenine nucleotide alpha hydrolases-like"/>
    <property type="match status" value="1"/>
</dbReference>
<comment type="similarity">
    <text evidence="7">Belongs to the tRNA(Ile)-lysidine synthase family.</text>
</comment>
<keyword evidence="1 7" id="KW-0963">Cytoplasm</keyword>
<keyword evidence="5 7" id="KW-0067">ATP-binding</keyword>
<keyword evidence="3 7" id="KW-0819">tRNA processing</keyword>
<dbReference type="GO" id="GO:0006400">
    <property type="term" value="P:tRNA modification"/>
    <property type="evidence" value="ECO:0007669"/>
    <property type="project" value="UniProtKB-UniRule"/>
</dbReference>
<evidence type="ECO:0000256" key="8">
    <source>
        <dbReference type="SAM" id="MobiDB-lite"/>
    </source>
</evidence>
<dbReference type="CDD" id="cd01992">
    <property type="entry name" value="TilS_N"/>
    <property type="match status" value="1"/>
</dbReference>
<name>A0A7X5R296_9MICO</name>
<proteinExistence type="inferred from homology"/>
<evidence type="ECO:0000313" key="11">
    <source>
        <dbReference type="EMBL" id="NIH54286.1"/>
    </source>
</evidence>
<reference evidence="11 12" key="1">
    <citation type="submission" date="2020-02" db="EMBL/GenBank/DDBJ databases">
        <title>Sequencing the genomes of 1000 actinobacteria strains.</title>
        <authorList>
            <person name="Klenk H.-P."/>
        </authorList>
    </citation>
    <scope>NUCLEOTIDE SEQUENCE [LARGE SCALE GENOMIC DNA]</scope>
    <source>
        <strain evidence="11 12">DSM 27960</strain>
    </source>
</reference>
<evidence type="ECO:0000256" key="3">
    <source>
        <dbReference type="ARBA" id="ARBA00022694"/>
    </source>
</evidence>
<evidence type="ECO:0000313" key="12">
    <source>
        <dbReference type="Proteomes" id="UP000541033"/>
    </source>
</evidence>
<comment type="domain">
    <text evidence="7">The N-terminal region contains the highly conserved SGGXDS motif, predicted to be a P-loop motif involved in ATP binding.</text>
</comment>
<dbReference type="InterPro" id="IPR012795">
    <property type="entry name" value="tRNA_Ile_lys_synt_N"/>
</dbReference>
<keyword evidence="12" id="KW-1185">Reference proteome</keyword>
<evidence type="ECO:0000256" key="5">
    <source>
        <dbReference type="ARBA" id="ARBA00022840"/>
    </source>
</evidence>
<sequence>MPTPPTPVSAEVPRGGRPPKAPKLTPAIAEARSAVRVVLGSWCDDLAGEGASADVLVGLSGGADSLALALATAFEAHQLGLRAGAVIVDHGLQEGSEAVAANAAAKAREFGLHPVLIRRVVVGAEGGPEAAARDARYAAFAEAVRETGARGVLLGHTLDDQAETVLLGLARGSGAASLSGMAPESVDAVGTRFARPFLGLRRADTEQCCADSHVEFWNDPHNDDPSYRRVRVRAKVLPKLEAEIGPGVAEALARTAEQLREDDEAFQQMIDEFIEEIVEPAEAGIAVSVGALEANPAALRQRIIRYVVRSEFGVSLSRSHTLAVASLVTDWHGQKALHLPGIRVVREGKWIVFSSADSESASE</sequence>
<keyword evidence="2 7" id="KW-0436">Ligase</keyword>
<gene>
    <name evidence="7" type="primary">tilS</name>
    <name evidence="11" type="ORF">FHX76_002182</name>
</gene>
<dbReference type="InterPro" id="IPR015262">
    <property type="entry name" value="tRNA_Ile_lys_synt_subst-bd"/>
</dbReference>